<feature type="region of interest" description="Disordered" evidence="1">
    <location>
        <begin position="152"/>
        <end position="206"/>
    </location>
</feature>
<sequence length="206" mass="21047">MLEIDVTLAAGRRGSAEDDLRSLLRWLREDENLAGRADGRVRDGTPPQPGRMGTAFDILQLVIGSGLSAAALVVSVLQWRDARHREPAITLRRGGMTVEIPSASEVNAAVLTRAVELLAAVPVDAVPAEASAEAAPAEGPLAGEPVMVPAAAAPPPPAPPLPLVPLARTPPPSVPPLPSAPLPVPPAAAHAPAPLTEEPEGDGTPS</sequence>
<feature type="compositionally biased region" description="Acidic residues" evidence="1">
    <location>
        <begin position="197"/>
        <end position="206"/>
    </location>
</feature>
<evidence type="ECO:0000313" key="2">
    <source>
        <dbReference type="EMBL" id="SEG73472.1"/>
    </source>
</evidence>
<dbReference type="InterPro" id="IPR045428">
    <property type="entry name" value="EACC1"/>
</dbReference>
<dbReference type="EMBL" id="FNVU01000009">
    <property type="protein sequence ID" value="SEG73472.1"/>
    <property type="molecule type" value="Genomic_DNA"/>
</dbReference>
<feature type="compositionally biased region" description="Low complexity" evidence="1">
    <location>
        <begin position="187"/>
        <end position="196"/>
    </location>
</feature>
<feature type="compositionally biased region" description="Pro residues" evidence="1">
    <location>
        <begin position="152"/>
        <end position="186"/>
    </location>
</feature>
<keyword evidence="3" id="KW-1185">Reference proteome</keyword>
<name>A0A1H6CKK4_9ACTN</name>
<dbReference type="Pfam" id="PF19953">
    <property type="entry name" value="EACC1"/>
    <property type="match status" value="1"/>
</dbReference>
<gene>
    <name evidence="2" type="ORF">SAMN05216223_109118</name>
</gene>
<proteinExistence type="predicted"/>
<dbReference type="AlphaFoldDB" id="A0A1H6CKK4"/>
<dbReference type="Proteomes" id="UP000236754">
    <property type="component" value="Unassembled WGS sequence"/>
</dbReference>
<dbReference type="OrthoDB" id="3626734at2"/>
<evidence type="ECO:0000313" key="3">
    <source>
        <dbReference type="Proteomes" id="UP000236754"/>
    </source>
</evidence>
<dbReference type="RefSeq" id="WP_103887626.1">
    <property type="nucleotide sequence ID" value="NZ_FNVU01000009.1"/>
</dbReference>
<reference evidence="2 3" key="1">
    <citation type="submission" date="2016-10" db="EMBL/GenBank/DDBJ databases">
        <authorList>
            <person name="de Groot N.N."/>
        </authorList>
    </citation>
    <scope>NUCLEOTIDE SEQUENCE [LARGE SCALE GENOMIC DNA]</scope>
    <source>
        <strain evidence="2 3">CGMCC 4.2023</strain>
    </source>
</reference>
<accession>A0A1H6CKK4</accession>
<evidence type="ECO:0000256" key="1">
    <source>
        <dbReference type="SAM" id="MobiDB-lite"/>
    </source>
</evidence>
<protein>
    <submittedName>
        <fullName evidence="2">Uncharacterized protein</fullName>
    </submittedName>
</protein>
<organism evidence="2 3">
    <name type="scientific">Actinacidiphila yanglinensis</name>
    <dbReference type="NCBI Taxonomy" id="310779"/>
    <lineage>
        <taxon>Bacteria</taxon>
        <taxon>Bacillati</taxon>
        <taxon>Actinomycetota</taxon>
        <taxon>Actinomycetes</taxon>
        <taxon>Kitasatosporales</taxon>
        <taxon>Streptomycetaceae</taxon>
        <taxon>Actinacidiphila</taxon>
    </lineage>
</organism>